<keyword evidence="2" id="KW-1185">Reference proteome</keyword>
<dbReference type="OrthoDB" id="2012566at2759"/>
<organism evidence="1 2">
    <name type="scientific">Penicillium desertorum</name>
    <dbReference type="NCBI Taxonomy" id="1303715"/>
    <lineage>
        <taxon>Eukaryota</taxon>
        <taxon>Fungi</taxon>
        <taxon>Dikarya</taxon>
        <taxon>Ascomycota</taxon>
        <taxon>Pezizomycotina</taxon>
        <taxon>Eurotiomycetes</taxon>
        <taxon>Eurotiomycetidae</taxon>
        <taxon>Eurotiales</taxon>
        <taxon>Aspergillaceae</taxon>
        <taxon>Penicillium</taxon>
    </lineage>
</organism>
<reference evidence="1" key="2">
    <citation type="journal article" date="2023" name="IMA Fungus">
        <title>Comparative genomic study of the Penicillium genus elucidates a diverse pangenome and 15 lateral gene transfer events.</title>
        <authorList>
            <person name="Petersen C."/>
            <person name="Sorensen T."/>
            <person name="Nielsen M.R."/>
            <person name="Sondergaard T.E."/>
            <person name="Sorensen J.L."/>
            <person name="Fitzpatrick D.A."/>
            <person name="Frisvad J.C."/>
            <person name="Nielsen K.L."/>
        </authorList>
    </citation>
    <scope>NUCLEOTIDE SEQUENCE</scope>
    <source>
        <strain evidence="1">IBT 17660</strain>
    </source>
</reference>
<dbReference type="SUPFAM" id="SSF56784">
    <property type="entry name" value="HAD-like"/>
    <property type="match status" value="1"/>
</dbReference>
<name>A0A9W9WHU7_9EURO</name>
<dbReference type="Gene3D" id="3.40.50.1000">
    <property type="entry name" value="HAD superfamily/HAD-like"/>
    <property type="match status" value="1"/>
</dbReference>
<dbReference type="Proteomes" id="UP001147760">
    <property type="component" value="Unassembled WGS sequence"/>
</dbReference>
<proteinExistence type="predicted"/>
<evidence type="ECO:0000313" key="2">
    <source>
        <dbReference type="Proteomes" id="UP001147760"/>
    </source>
</evidence>
<dbReference type="InterPro" id="IPR023214">
    <property type="entry name" value="HAD_sf"/>
</dbReference>
<dbReference type="AlphaFoldDB" id="A0A9W9WHU7"/>
<comment type="caution">
    <text evidence="1">The sequence shown here is derived from an EMBL/GenBank/DDBJ whole genome shotgun (WGS) entry which is preliminary data.</text>
</comment>
<accession>A0A9W9WHU7</accession>
<sequence length="482" mass="53975">MGLIVDAVAFEFNPRFADADAQEKKQRNEPCTMPKSPLYKMTQSSAWFDYEKNLICQAECKRRLATTLRLSEPEILHNIEAVPRLSLQPGAMALSTEFPNVRFIAVGNASLDQIMSLEHRATGNGDQTISIFASCQLGERLPHAGFVKKLIQLGQIEPSQTLYVSHIPEHLAAARTGGFRTLLYKNEAQCTSSVRNLCSNPAERGLSFLRGHSGELDLHTSTGKALKDVYCQLLIMDALEDKDLVYLPRGPPPFNWLYDNGIRDMPVYSKPACVDVNSLGLSILKDVTVDQRNEVMEQMLRLRDSAGIMQVYFSTELIRQDVCIAINALSLFYEFGRGGKLRKTEDWIFNTLQTRAHEYSSHYYTTPDLVLFFVSRLLLKAPALRRRFGTLLYDCVLERKAAAVDSLSLAARLIAAARCGIRDDDAVSELIIRQEYDGSWPAGAIYKSPQSGDLCYHQGVTTAWAIQAIKEQGEMAHNKPNI</sequence>
<evidence type="ECO:0000313" key="1">
    <source>
        <dbReference type="EMBL" id="KAJ5462376.1"/>
    </source>
</evidence>
<gene>
    <name evidence="1" type="ORF">N7530_010581</name>
</gene>
<reference evidence="1" key="1">
    <citation type="submission" date="2022-12" db="EMBL/GenBank/DDBJ databases">
        <authorList>
            <person name="Petersen C."/>
        </authorList>
    </citation>
    <scope>NUCLEOTIDE SEQUENCE</scope>
    <source>
        <strain evidence="1">IBT 17660</strain>
    </source>
</reference>
<dbReference type="InterPro" id="IPR036412">
    <property type="entry name" value="HAD-like_sf"/>
</dbReference>
<protein>
    <submittedName>
        <fullName evidence="1">Uncharacterized protein</fullName>
    </submittedName>
</protein>
<dbReference type="EMBL" id="JAPWDO010000007">
    <property type="protein sequence ID" value="KAJ5462376.1"/>
    <property type="molecule type" value="Genomic_DNA"/>
</dbReference>